<comment type="similarity">
    <text evidence="2">Belongs to the plant LTP family.</text>
</comment>
<evidence type="ECO:0000256" key="1">
    <source>
        <dbReference type="ARBA" id="ARBA00004609"/>
    </source>
</evidence>
<dbReference type="InterPro" id="IPR036312">
    <property type="entry name" value="Bifun_inhib/LTP/seed_sf"/>
</dbReference>
<keyword evidence="4" id="KW-0336">GPI-anchor</keyword>
<keyword evidence="5 11" id="KW-0732">Signal</keyword>
<dbReference type="SUPFAM" id="SSF47699">
    <property type="entry name" value="Bifunctional inhibitor/lipid-transfer protein/seed storage 2S albumin"/>
    <property type="match status" value="1"/>
</dbReference>
<dbReference type="InterPro" id="IPR016140">
    <property type="entry name" value="Bifunc_inhib/LTP/seed_store"/>
</dbReference>
<dbReference type="PANTHER" id="PTHR33044">
    <property type="entry name" value="BIFUNCTIONAL INHIBITOR/LIPID-TRANSFER PROTEIN/SEED STORAGE 2S ALBUMIN SUPERFAMILY PROTEIN-RELATED"/>
    <property type="match status" value="1"/>
</dbReference>
<evidence type="ECO:0000256" key="8">
    <source>
        <dbReference type="ARBA" id="ARBA00023180"/>
    </source>
</evidence>
<feature type="domain" description="Bifunctional inhibitor/plant lipid transfer protein/seed storage helical" evidence="12">
    <location>
        <begin position="20"/>
        <end position="105"/>
    </location>
</feature>
<dbReference type="Proteomes" id="UP001558713">
    <property type="component" value="Unassembled WGS sequence"/>
</dbReference>
<dbReference type="Gene3D" id="1.10.110.10">
    <property type="entry name" value="Plant lipid-transfer and hydrophobic proteins"/>
    <property type="match status" value="1"/>
</dbReference>
<keyword evidence="8" id="KW-0325">Glycoprotein</keyword>
<dbReference type="InterPro" id="IPR043325">
    <property type="entry name" value="LTSS"/>
</dbReference>
<feature type="chain" id="PRO_5044880122" evidence="11">
    <location>
        <begin position="24"/>
        <end position="154"/>
    </location>
</feature>
<dbReference type="CDD" id="cd00010">
    <property type="entry name" value="AAI_LTSS"/>
    <property type="match status" value="1"/>
</dbReference>
<evidence type="ECO:0000256" key="4">
    <source>
        <dbReference type="ARBA" id="ARBA00022622"/>
    </source>
</evidence>
<evidence type="ECO:0000256" key="2">
    <source>
        <dbReference type="ARBA" id="ARBA00009748"/>
    </source>
</evidence>
<feature type="region of interest" description="Disordered" evidence="10">
    <location>
        <begin position="109"/>
        <end position="132"/>
    </location>
</feature>
<keyword evidence="6" id="KW-0472">Membrane</keyword>
<evidence type="ECO:0000256" key="6">
    <source>
        <dbReference type="ARBA" id="ARBA00023136"/>
    </source>
</evidence>
<reference evidence="13 14" key="1">
    <citation type="submission" date="2024-04" db="EMBL/GenBank/DDBJ databases">
        <title>Genome assembly C_amara_ONT_v2.</title>
        <authorList>
            <person name="Yant L."/>
            <person name="Moore C."/>
            <person name="Slenker M."/>
        </authorList>
    </citation>
    <scope>NUCLEOTIDE SEQUENCE [LARGE SCALE GENOMIC DNA]</scope>
    <source>
        <tissue evidence="13">Leaf</tissue>
    </source>
</reference>
<accession>A0ABD1B566</accession>
<comment type="subcellular location">
    <subcellularLocation>
        <location evidence="1">Cell membrane</location>
        <topology evidence="1">Lipid-anchor</topology>
        <topology evidence="1">GPI-anchor</topology>
    </subcellularLocation>
</comment>
<evidence type="ECO:0000259" key="12">
    <source>
        <dbReference type="Pfam" id="PF14368"/>
    </source>
</evidence>
<comment type="caution">
    <text evidence="13">The sequence shown here is derived from an EMBL/GenBank/DDBJ whole genome shotgun (WGS) entry which is preliminary data.</text>
</comment>
<evidence type="ECO:0000256" key="3">
    <source>
        <dbReference type="ARBA" id="ARBA00022475"/>
    </source>
</evidence>
<gene>
    <name evidence="13" type="ORF">V5N11_030614</name>
</gene>
<keyword evidence="9" id="KW-0449">Lipoprotein</keyword>
<keyword evidence="3" id="KW-1003">Cell membrane</keyword>
<dbReference type="GO" id="GO:0098552">
    <property type="term" value="C:side of membrane"/>
    <property type="evidence" value="ECO:0007669"/>
    <property type="project" value="UniProtKB-KW"/>
</dbReference>
<dbReference type="EMBL" id="JBANAX010000323">
    <property type="protein sequence ID" value="KAL1214112.1"/>
    <property type="molecule type" value="Genomic_DNA"/>
</dbReference>
<evidence type="ECO:0000256" key="10">
    <source>
        <dbReference type="SAM" id="MobiDB-lite"/>
    </source>
</evidence>
<feature type="signal peptide" evidence="11">
    <location>
        <begin position="1"/>
        <end position="23"/>
    </location>
</feature>
<evidence type="ECO:0000313" key="14">
    <source>
        <dbReference type="Proteomes" id="UP001558713"/>
    </source>
</evidence>
<protein>
    <submittedName>
        <fullName evidence="13">Non-specific lipid transfer protein GPI-anchored 24</fullName>
    </submittedName>
</protein>
<keyword evidence="14" id="KW-1185">Reference proteome</keyword>
<evidence type="ECO:0000256" key="7">
    <source>
        <dbReference type="ARBA" id="ARBA00023157"/>
    </source>
</evidence>
<evidence type="ECO:0000256" key="5">
    <source>
        <dbReference type="ARBA" id="ARBA00022729"/>
    </source>
</evidence>
<evidence type="ECO:0000256" key="11">
    <source>
        <dbReference type="SAM" id="SignalP"/>
    </source>
</evidence>
<dbReference type="GO" id="GO:0005886">
    <property type="term" value="C:plasma membrane"/>
    <property type="evidence" value="ECO:0007669"/>
    <property type="project" value="UniProtKB-SubCell"/>
</dbReference>
<name>A0ABD1B566_CARAN</name>
<organism evidence="13 14">
    <name type="scientific">Cardamine amara subsp. amara</name>
    <dbReference type="NCBI Taxonomy" id="228776"/>
    <lineage>
        <taxon>Eukaryota</taxon>
        <taxon>Viridiplantae</taxon>
        <taxon>Streptophyta</taxon>
        <taxon>Embryophyta</taxon>
        <taxon>Tracheophyta</taxon>
        <taxon>Spermatophyta</taxon>
        <taxon>Magnoliopsida</taxon>
        <taxon>eudicotyledons</taxon>
        <taxon>Gunneridae</taxon>
        <taxon>Pentapetalae</taxon>
        <taxon>rosids</taxon>
        <taxon>malvids</taxon>
        <taxon>Brassicales</taxon>
        <taxon>Brassicaceae</taxon>
        <taxon>Cardamineae</taxon>
        <taxon>Cardamine</taxon>
    </lineage>
</organism>
<proteinExistence type="inferred from homology"/>
<evidence type="ECO:0000313" key="13">
    <source>
        <dbReference type="EMBL" id="KAL1214112.1"/>
    </source>
</evidence>
<evidence type="ECO:0000256" key="9">
    <source>
        <dbReference type="ARBA" id="ARBA00023288"/>
    </source>
</evidence>
<dbReference type="AlphaFoldDB" id="A0ABD1B566"/>
<keyword evidence="7" id="KW-1015">Disulfide bond</keyword>
<dbReference type="Pfam" id="PF14368">
    <property type="entry name" value="LTP_2"/>
    <property type="match status" value="1"/>
</dbReference>
<sequence>MAQTTTMIFLLATLLMAATTVSGQEPAPSPTINDVMNCAAHLTVCLPVITQRKTPSPECCTALETALKTKLSCLCGFIKSTMLLVPFNVTAFNAACGLNTDPNLCSETAGAPAPLPQTKAPMPGPPKADKDAASKLTETGLVGIVFITISAMFY</sequence>